<dbReference type="Gene3D" id="3.40.190.10">
    <property type="entry name" value="Periplasmic binding protein-like II"/>
    <property type="match status" value="1"/>
</dbReference>
<name>A0A7J9PV24_METMI</name>
<dbReference type="Proteomes" id="UP000571751">
    <property type="component" value="Unassembled WGS sequence"/>
</dbReference>
<dbReference type="RefSeq" id="WP_258560052.1">
    <property type="nucleotide sequence ID" value="NZ_JACDUP010000003.1"/>
</dbReference>
<gene>
    <name evidence="1" type="ORF">HNP95_001657</name>
</gene>
<organism evidence="1 2">
    <name type="scientific">Methanococcus maripaludis</name>
    <name type="common">Methanococcus deltae</name>
    <dbReference type="NCBI Taxonomy" id="39152"/>
    <lineage>
        <taxon>Archaea</taxon>
        <taxon>Methanobacteriati</taxon>
        <taxon>Methanobacteriota</taxon>
        <taxon>Methanomada group</taxon>
        <taxon>Methanococci</taxon>
        <taxon>Methanococcales</taxon>
        <taxon>Methanococcaceae</taxon>
        <taxon>Methanococcus</taxon>
    </lineage>
</organism>
<accession>A0A7J9PV24</accession>
<evidence type="ECO:0000313" key="2">
    <source>
        <dbReference type="Proteomes" id="UP000571751"/>
    </source>
</evidence>
<proteinExistence type="predicted"/>
<dbReference type="AlphaFoldDB" id="A0A7J9PV24"/>
<protein>
    <submittedName>
        <fullName evidence="1">ABC-type amino acid transport substrate-binding protein</fullName>
    </submittedName>
</protein>
<dbReference type="SUPFAM" id="SSF53850">
    <property type="entry name" value="Periplasmic binding protein-like II"/>
    <property type="match status" value="1"/>
</dbReference>
<sequence length="108" mass="12724">MADSTFENLAEDYQKSMNFELIRYNNFKIMHSDLLANNLYGVFTDYQDHLNTDDKTEPHLVENLEIHYFGVVSSKNNEDLIDKINMELLNMKADGSLESLNEKYFEFK</sequence>
<dbReference type="EMBL" id="JACDUP010000003">
    <property type="protein sequence ID" value="MBA2869461.1"/>
    <property type="molecule type" value="Genomic_DNA"/>
</dbReference>
<comment type="caution">
    <text evidence="1">The sequence shown here is derived from an EMBL/GenBank/DDBJ whole genome shotgun (WGS) entry which is preliminary data.</text>
</comment>
<reference evidence="1 2" key="1">
    <citation type="submission" date="2020-07" db="EMBL/GenBank/DDBJ databases">
        <title>Genomic Encyclopedia of Type Strains, Phase IV (KMG-V): Genome sequencing to study the core and pangenomes of soil and plant-associated prokaryotes.</title>
        <authorList>
            <person name="Whitman W."/>
        </authorList>
    </citation>
    <scope>NUCLEOTIDE SEQUENCE [LARGE SCALE GENOMIC DNA]</scope>
    <source>
        <strain evidence="1 2">C14</strain>
    </source>
</reference>
<evidence type="ECO:0000313" key="1">
    <source>
        <dbReference type="EMBL" id="MBA2869461.1"/>
    </source>
</evidence>